<dbReference type="InterPro" id="IPR003340">
    <property type="entry name" value="B3_DNA-bd"/>
</dbReference>
<keyword evidence="2" id="KW-0805">Transcription regulation</keyword>
<gene>
    <name evidence="7" type="ORF">FH972_005738</name>
</gene>
<name>A0A5N6QQ62_9ROSI</name>
<dbReference type="CDD" id="cd10017">
    <property type="entry name" value="B3_DNA"/>
    <property type="match status" value="1"/>
</dbReference>
<sequence length="135" mass="15735">MAACACDHANVMACVKCMHTNFQPQLLFEKHLSRHDLGNIYLRPSDVSKICPEAFGCPSNDESLFYDPDMTPWPMRLKKTTGERWHLRGRWRRFVRQKKLSEGQKIKFYEYKCKRGTGAKFLMIVCLRIFGTSLA</sequence>
<dbReference type="Proteomes" id="UP000327013">
    <property type="component" value="Chromosome 2"/>
</dbReference>
<protein>
    <recommendedName>
        <fullName evidence="6">TF-B3 domain-containing protein</fullName>
    </recommendedName>
</protein>
<organism evidence="7 8">
    <name type="scientific">Carpinus fangiana</name>
    <dbReference type="NCBI Taxonomy" id="176857"/>
    <lineage>
        <taxon>Eukaryota</taxon>
        <taxon>Viridiplantae</taxon>
        <taxon>Streptophyta</taxon>
        <taxon>Embryophyta</taxon>
        <taxon>Tracheophyta</taxon>
        <taxon>Spermatophyta</taxon>
        <taxon>Magnoliopsida</taxon>
        <taxon>eudicotyledons</taxon>
        <taxon>Gunneridae</taxon>
        <taxon>Pentapetalae</taxon>
        <taxon>rosids</taxon>
        <taxon>fabids</taxon>
        <taxon>Fagales</taxon>
        <taxon>Betulaceae</taxon>
        <taxon>Carpinus</taxon>
    </lineage>
</organism>
<keyword evidence="4" id="KW-0804">Transcription</keyword>
<keyword evidence="8" id="KW-1185">Reference proteome</keyword>
<evidence type="ECO:0000256" key="1">
    <source>
        <dbReference type="ARBA" id="ARBA00004123"/>
    </source>
</evidence>
<keyword evidence="3" id="KW-0238">DNA-binding</keyword>
<evidence type="ECO:0000256" key="5">
    <source>
        <dbReference type="ARBA" id="ARBA00023242"/>
    </source>
</evidence>
<feature type="domain" description="TF-B3" evidence="6">
    <location>
        <begin position="73"/>
        <end position="128"/>
    </location>
</feature>
<reference evidence="7 8" key="1">
    <citation type="submission" date="2019-06" db="EMBL/GenBank/DDBJ databases">
        <title>A chromosomal-level reference genome of Carpinus fangiana (Coryloideae, Betulaceae).</title>
        <authorList>
            <person name="Yang X."/>
            <person name="Wang Z."/>
            <person name="Zhang L."/>
            <person name="Hao G."/>
            <person name="Liu J."/>
            <person name="Yang Y."/>
        </authorList>
    </citation>
    <scope>NUCLEOTIDE SEQUENCE [LARGE SCALE GENOMIC DNA]</scope>
    <source>
        <strain evidence="7">Cfa_2016G</strain>
        <tissue evidence="7">Leaf</tissue>
    </source>
</reference>
<evidence type="ECO:0000256" key="3">
    <source>
        <dbReference type="ARBA" id="ARBA00023125"/>
    </source>
</evidence>
<comment type="subcellular location">
    <subcellularLocation>
        <location evidence="1">Nucleus</location>
    </subcellularLocation>
</comment>
<accession>A0A5N6QQ62</accession>
<dbReference type="AlphaFoldDB" id="A0A5N6QQ62"/>
<dbReference type="EMBL" id="CM017322">
    <property type="protein sequence ID" value="KAE8009291.1"/>
    <property type="molecule type" value="Genomic_DNA"/>
</dbReference>
<evidence type="ECO:0000259" key="6">
    <source>
        <dbReference type="PROSITE" id="PS50863"/>
    </source>
</evidence>
<dbReference type="Gene3D" id="2.40.330.10">
    <property type="entry name" value="DNA-binding pseudobarrel domain"/>
    <property type="match status" value="1"/>
</dbReference>
<evidence type="ECO:0000256" key="2">
    <source>
        <dbReference type="ARBA" id="ARBA00023015"/>
    </source>
</evidence>
<keyword evidence="5" id="KW-0539">Nucleus</keyword>
<evidence type="ECO:0000256" key="4">
    <source>
        <dbReference type="ARBA" id="ARBA00023163"/>
    </source>
</evidence>
<dbReference type="SUPFAM" id="SSF101936">
    <property type="entry name" value="DNA-binding pseudobarrel domain"/>
    <property type="match status" value="1"/>
</dbReference>
<evidence type="ECO:0000313" key="8">
    <source>
        <dbReference type="Proteomes" id="UP000327013"/>
    </source>
</evidence>
<evidence type="ECO:0000313" key="7">
    <source>
        <dbReference type="EMBL" id="KAE8009291.1"/>
    </source>
</evidence>
<dbReference type="InterPro" id="IPR015300">
    <property type="entry name" value="DNA-bd_pseudobarrel_sf"/>
</dbReference>
<dbReference type="GO" id="GO:0003677">
    <property type="term" value="F:DNA binding"/>
    <property type="evidence" value="ECO:0007669"/>
    <property type="project" value="UniProtKB-KW"/>
</dbReference>
<dbReference type="GO" id="GO:0005634">
    <property type="term" value="C:nucleus"/>
    <property type="evidence" value="ECO:0007669"/>
    <property type="project" value="UniProtKB-SubCell"/>
</dbReference>
<proteinExistence type="predicted"/>
<dbReference type="PROSITE" id="PS50863">
    <property type="entry name" value="B3"/>
    <property type="match status" value="1"/>
</dbReference>